<dbReference type="PROSITE" id="PS51257">
    <property type="entry name" value="PROKAR_LIPOPROTEIN"/>
    <property type="match status" value="1"/>
</dbReference>
<evidence type="ECO:0000313" key="1">
    <source>
        <dbReference type="EMBL" id="RVU54727.1"/>
    </source>
</evidence>
<name>A0A437S736_9FIRM</name>
<dbReference type="EMBL" id="RLIH01000007">
    <property type="protein sequence ID" value="RVU54727.1"/>
    <property type="molecule type" value="Genomic_DNA"/>
</dbReference>
<proteinExistence type="predicted"/>
<dbReference type="AlphaFoldDB" id="A0A437S736"/>
<dbReference type="Proteomes" id="UP000288812">
    <property type="component" value="Unassembled WGS sequence"/>
</dbReference>
<evidence type="ECO:0000313" key="2">
    <source>
        <dbReference type="Proteomes" id="UP000288812"/>
    </source>
</evidence>
<dbReference type="OrthoDB" id="1697406at2"/>
<keyword evidence="2" id="KW-1185">Reference proteome</keyword>
<comment type="caution">
    <text evidence="1">The sequence shown here is derived from an EMBL/GenBank/DDBJ whole genome shotgun (WGS) entry which is preliminary data.</text>
</comment>
<gene>
    <name evidence="1" type="ORF">EF514_06380</name>
</gene>
<sequence length="186" mass="21250">MKKIIILFSLVFLLVGCGTKNENKNTNTNNNGVEVSEEEQANEILLHYEGRTNDYSAEVTISQFTDDDAELIKSEFGEDSDEYIMLQDNRPTYKVESFILYDGEGNVDLKEVTELKISISPMDINSIYFTEQDIVKVLQGKDNISHNYFIYEDLRNELPTEDTVIEMIGTFDGNSQLDFTVELNSI</sequence>
<dbReference type="RefSeq" id="WP_127724593.1">
    <property type="nucleotide sequence ID" value="NZ_RLIH01000007.1"/>
</dbReference>
<organism evidence="1 2">
    <name type="scientific">Anaerosphaera multitolerans</name>
    <dbReference type="NCBI Taxonomy" id="2487351"/>
    <lineage>
        <taxon>Bacteria</taxon>
        <taxon>Bacillati</taxon>
        <taxon>Bacillota</taxon>
        <taxon>Tissierellia</taxon>
        <taxon>Tissierellales</taxon>
        <taxon>Peptoniphilaceae</taxon>
        <taxon>Anaerosphaera</taxon>
    </lineage>
</organism>
<protein>
    <submittedName>
        <fullName evidence="1">Uncharacterized protein</fullName>
    </submittedName>
</protein>
<accession>A0A437S736</accession>
<reference evidence="1 2" key="1">
    <citation type="submission" date="2018-11" db="EMBL/GenBank/DDBJ databases">
        <title>Genome sequencing and assembly of Anaerosphaera sp. nov., GS7-6-2.</title>
        <authorList>
            <person name="Rettenmaier R."/>
            <person name="Liebl W."/>
            <person name="Zverlov V."/>
        </authorList>
    </citation>
    <scope>NUCLEOTIDE SEQUENCE [LARGE SCALE GENOMIC DNA]</scope>
    <source>
        <strain evidence="1 2">GS7-6-2</strain>
    </source>
</reference>